<organism evidence="1 2">
    <name type="scientific">Marinospirillum alkaliphilum DSM 21637</name>
    <dbReference type="NCBI Taxonomy" id="1122209"/>
    <lineage>
        <taxon>Bacteria</taxon>
        <taxon>Pseudomonadati</taxon>
        <taxon>Pseudomonadota</taxon>
        <taxon>Gammaproteobacteria</taxon>
        <taxon>Oceanospirillales</taxon>
        <taxon>Oceanospirillaceae</taxon>
        <taxon>Marinospirillum</taxon>
    </lineage>
</organism>
<dbReference type="PROSITE" id="PS51257">
    <property type="entry name" value="PROKAR_LIPOPROTEIN"/>
    <property type="match status" value="1"/>
</dbReference>
<dbReference type="AlphaFoldDB" id="A0A1K1XQF7"/>
<dbReference type="EMBL" id="FPJW01000006">
    <property type="protein sequence ID" value="SFX51831.1"/>
    <property type="molecule type" value="Genomic_DNA"/>
</dbReference>
<proteinExistence type="predicted"/>
<dbReference type="STRING" id="1122209.SAMN02745752_01972"/>
<name>A0A1K1XQF7_9GAMM</name>
<evidence type="ECO:0000313" key="1">
    <source>
        <dbReference type="EMBL" id="SFX51831.1"/>
    </source>
</evidence>
<dbReference type="Proteomes" id="UP000182350">
    <property type="component" value="Unassembled WGS sequence"/>
</dbReference>
<evidence type="ECO:0000313" key="2">
    <source>
        <dbReference type="Proteomes" id="UP000182350"/>
    </source>
</evidence>
<reference evidence="1 2" key="1">
    <citation type="submission" date="2016-11" db="EMBL/GenBank/DDBJ databases">
        <authorList>
            <person name="Jaros S."/>
            <person name="Januszkiewicz K."/>
            <person name="Wedrychowicz H."/>
        </authorList>
    </citation>
    <scope>NUCLEOTIDE SEQUENCE [LARGE SCALE GENOMIC DNA]</scope>
    <source>
        <strain evidence="1 2">DSM 21637</strain>
    </source>
</reference>
<keyword evidence="2" id="KW-1185">Reference proteome</keyword>
<gene>
    <name evidence="1" type="ORF">SAMN02745752_01972</name>
</gene>
<protein>
    <recommendedName>
        <fullName evidence="3">DUF3833 domain-containing protein</fullName>
    </recommendedName>
</protein>
<sequence length="197" mass="22951">MSPLKPLRLLLLILVMLVLTACGHVRVQHFDGREPEFSVAEYFQGETWGWGMVQDYRGRITRQFTVYIQGYMDGDVLVLDEDFLFSDGEESKRVWRLKPVDQHCYVGTAHDVVGEGRACNYGDAFHLTYRLKVPIGEREWVFSMDDWMYLQDNQVVFNRTRMRKWGLTLGNITLTFTKQPLANNNQDEAEGFQRSAQ</sequence>
<dbReference type="Pfam" id="PF12915">
    <property type="entry name" value="DUF3833"/>
    <property type="match status" value="1"/>
</dbReference>
<evidence type="ECO:0008006" key="3">
    <source>
        <dbReference type="Google" id="ProtNLM"/>
    </source>
</evidence>
<accession>A0A1K1XQF7</accession>
<dbReference type="InterPro" id="IPR024409">
    <property type="entry name" value="DUF3833"/>
</dbReference>